<sequence length="750" mass="82830">MSNSRLYPPVFVFLIPCGRRSGPPVVDPMEAVRRAFVGQDFAIDVVSRAFGRPDPPAERSQQQESFACGPHGRQDPENRAPTVEPRPDGAPVTSEHAGNSCAQQGASTSGTRMPCTSENRVNLAVANNNGGAQPTPADAGNGAAAGWNRRVRLGRVPDERETPAGHVSALEKVLTGFAERQTDAVVYPTVGTSFDSLVEAYDFYNLHSWEMGFGVRYGKSRLNAMRSKCMQEIVCGRSGKPTFDKQNKTKSVRCNCTARIRLLRSADKGWYVADHREAHSHALSKACSDKLSWSSHKHIDKYTRDLVHKLRNNNVDLGVYNTLAAFFGRNENGPVTKGSIRTLCAKINQEQADDAVRKNVEITTALGEYDPENQATEEAPLNCFDETSSSPDCIEMPVNLLSQLDQDDTERNPDAERVADLMLTFGDCDLVLKSCSYDDLINSSSTMADLEKAMNGVKPHLQQGIFGDLWSRAHNSGGVMSAQVLTLKDLFRFERWLSTTTGKHNLQSVQQHIKLVKSGKGVFEPEQTALLRLFQAEKDEHSREISKLQGERDAKISHYQAMIDEARASFEASVEASKVGYPVSASYVPLSTHELRGQCWSAYLAYCQKESKYMNRGASNIVERFGPEIQQRHLFEFCSQEANRQSLLKYGQTKVETLKEAGVAHGETTFHGYMMLLDIEQAYALLAAEAHVAEDPGTCGGGQEEDHSNRENGVSRGESASGNGEENGGEDMSEAPQQKRLRHSQSHDLW</sequence>
<reference evidence="1" key="2">
    <citation type="submission" date="2025-09" db="UniProtKB">
        <authorList>
            <consortium name="EnsemblPlants"/>
        </authorList>
    </citation>
    <scope>IDENTIFICATION</scope>
</reference>
<proteinExistence type="predicted"/>
<protein>
    <submittedName>
        <fullName evidence="1">Uncharacterized protein</fullName>
    </submittedName>
</protein>
<dbReference type="Proteomes" id="UP001732700">
    <property type="component" value="Chromosome 4A"/>
</dbReference>
<evidence type="ECO:0000313" key="2">
    <source>
        <dbReference type="Proteomes" id="UP001732700"/>
    </source>
</evidence>
<accession>A0ACD5WE66</accession>
<evidence type="ECO:0000313" key="1">
    <source>
        <dbReference type="EnsemblPlants" id="AVESA.00010b.r2.4AG0610240.1.CDS"/>
    </source>
</evidence>
<reference evidence="1" key="1">
    <citation type="submission" date="2021-05" db="EMBL/GenBank/DDBJ databases">
        <authorList>
            <person name="Scholz U."/>
            <person name="Mascher M."/>
            <person name="Fiebig A."/>
        </authorList>
    </citation>
    <scope>NUCLEOTIDE SEQUENCE [LARGE SCALE GENOMIC DNA]</scope>
</reference>
<keyword evidence="2" id="KW-1185">Reference proteome</keyword>
<dbReference type="EnsemblPlants" id="AVESA.00010b.r2.4AG0610240.1">
    <property type="protein sequence ID" value="AVESA.00010b.r2.4AG0610240.1.CDS"/>
    <property type="gene ID" value="AVESA.00010b.r2.4AG0610240"/>
</dbReference>
<name>A0ACD5WE66_AVESA</name>
<organism evidence="1 2">
    <name type="scientific">Avena sativa</name>
    <name type="common">Oat</name>
    <dbReference type="NCBI Taxonomy" id="4498"/>
    <lineage>
        <taxon>Eukaryota</taxon>
        <taxon>Viridiplantae</taxon>
        <taxon>Streptophyta</taxon>
        <taxon>Embryophyta</taxon>
        <taxon>Tracheophyta</taxon>
        <taxon>Spermatophyta</taxon>
        <taxon>Magnoliopsida</taxon>
        <taxon>Liliopsida</taxon>
        <taxon>Poales</taxon>
        <taxon>Poaceae</taxon>
        <taxon>BOP clade</taxon>
        <taxon>Pooideae</taxon>
        <taxon>Poodae</taxon>
        <taxon>Poeae</taxon>
        <taxon>Poeae Chloroplast Group 1 (Aveneae type)</taxon>
        <taxon>Aveninae</taxon>
        <taxon>Avena</taxon>
    </lineage>
</organism>